<sequence>MNGEATNKDSLLESWIEKFVFELGKYLKQSNTESLVDKYQKRLDQIAQIKVVSLNYDRVFEARSRLAASRLFDVDFLTWQQKNILKWPAPTLSFEIHQPHGTLGLLSGHSQKGSASNVPMYLFEKVGFRIRLFAQSPISNPRNQLEFGDIKAFTEACENRPTDFEPELNIVSVDDFIPGASLSGYELANQRINNTNVICIGISDLGFNQSRLDFSNAKSVTLTNRESELRQFDKSKLPTDQNIFFEPGGLFADNLLAKMCV</sequence>
<dbReference type="Proteomes" id="UP000184074">
    <property type="component" value="Unassembled WGS sequence"/>
</dbReference>
<accession>A0A1M5SGT4</accession>
<keyword evidence="2" id="KW-1185">Reference proteome</keyword>
<dbReference type="OrthoDB" id="9998952at2"/>
<dbReference type="EMBL" id="FQXB01000006">
    <property type="protein sequence ID" value="SHH37630.1"/>
    <property type="molecule type" value="Genomic_DNA"/>
</dbReference>
<evidence type="ECO:0000313" key="1">
    <source>
        <dbReference type="EMBL" id="SHH37630.1"/>
    </source>
</evidence>
<dbReference type="RefSeq" id="WP_072902379.1">
    <property type="nucleotide sequence ID" value="NZ_FQXB01000006.1"/>
</dbReference>
<gene>
    <name evidence="1" type="ORF">SAMN05444003_2958</name>
</gene>
<evidence type="ECO:0000313" key="2">
    <source>
        <dbReference type="Proteomes" id="UP000184074"/>
    </source>
</evidence>
<dbReference type="AlphaFoldDB" id="A0A1M5SGT4"/>
<protein>
    <submittedName>
        <fullName evidence="1">Uncharacterized protein</fullName>
    </submittedName>
</protein>
<dbReference type="STRING" id="1508389.SAMN05444003_2958"/>
<proteinExistence type="predicted"/>
<organism evidence="1 2">
    <name type="scientific">Cognatiyoonia sediminum</name>
    <dbReference type="NCBI Taxonomy" id="1508389"/>
    <lineage>
        <taxon>Bacteria</taxon>
        <taxon>Pseudomonadati</taxon>
        <taxon>Pseudomonadota</taxon>
        <taxon>Alphaproteobacteria</taxon>
        <taxon>Rhodobacterales</taxon>
        <taxon>Paracoccaceae</taxon>
        <taxon>Cognatiyoonia</taxon>
    </lineage>
</organism>
<name>A0A1M5SGT4_9RHOB</name>
<reference evidence="1 2" key="1">
    <citation type="submission" date="2016-11" db="EMBL/GenBank/DDBJ databases">
        <authorList>
            <person name="Jaros S."/>
            <person name="Januszkiewicz K."/>
            <person name="Wedrychowicz H."/>
        </authorList>
    </citation>
    <scope>NUCLEOTIDE SEQUENCE [LARGE SCALE GENOMIC DNA]</scope>
    <source>
        <strain evidence="1 2">DSM 28715</strain>
    </source>
</reference>